<reference evidence="1" key="1">
    <citation type="submission" date="2018-02" db="EMBL/GenBank/DDBJ databases">
        <title>Rhizophora mucronata_Transcriptome.</title>
        <authorList>
            <person name="Meera S.P."/>
            <person name="Sreeshan A."/>
            <person name="Augustine A."/>
        </authorList>
    </citation>
    <scope>NUCLEOTIDE SEQUENCE</scope>
    <source>
        <tissue evidence="1">Leaf</tissue>
    </source>
</reference>
<evidence type="ECO:0000313" key="1">
    <source>
        <dbReference type="EMBL" id="MBX08528.1"/>
    </source>
</evidence>
<organism evidence="1">
    <name type="scientific">Rhizophora mucronata</name>
    <name type="common">Asiatic mangrove</name>
    <dbReference type="NCBI Taxonomy" id="61149"/>
    <lineage>
        <taxon>Eukaryota</taxon>
        <taxon>Viridiplantae</taxon>
        <taxon>Streptophyta</taxon>
        <taxon>Embryophyta</taxon>
        <taxon>Tracheophyta</taxon>
        <taxon>Spermatophyta</taxon>
        <taxon>Magnoliopsida</taxon>
        <taxon>eudicotyledons</taxon>
        <taxon>Gunneridae</taxon>
        <taxon>Pentapetalae</taxon>
        <taxon>rosids</taxon>
        <taxon>fabids</taxon>
        <taxon>Malpighiales</taxon>
        <taxon>Rhizophoraceae</taxon>
        <taxon>Rhizophora</taxon>
    </lineage>
</organism>
<name>A0A2P2KS29_RHIMU</name>
<sequence>MIELRRDKNIPQLFSNFQNPPPILSFFFLTPRCDRAQWHQNCLERPYSISLKVRSATFGSNGTCRRYKRPLEARLCRVFEFGCWQQRDRDRRHVRWSCVRIQRCPRVNNGFSVFFGFLGLPLRLTIQ</sequence>
<protein>
    <submittedName>
        <fullName evidence="1">Uncharacterized protein</fullName>
    </submittedName>
</protein>
<proteinExistence type="predicted"/>
<dbReference type="EMBL" id="GGEC01028044">
    <property type="protein sequence ID" value="MBX08528.1"/>
    <property type="molecule type" value="Transcribed_RNA"/>
</dbReference>
<dbReference type="AlphaFoldDB" id="A0A2P2KS29"/>
<accession>A0A2P2KS29</accession>